<dbReference type="AlphaFoldDB" id="A0A3M8DR95"/>
<dbReference type="PIRSF" id="PIRSF005690">
    <property type="entry name" value="GerBA"/>
    <property type="match status" value="1"/>
</dbReference>
<feature type="transmembrane region" description="Helical" evidence="3">
    <location>
        <begin position="394"/>
        <end position="413"/>
    </location>
</feature>
<evidence type="ECO:0000313" key="4">
    <source>
        <dbReference type="EMBL" id="RNB89999.1"/>
    </source>
</evidence>
<dbReference type="InterPro" id="IPR004995">
    <property type="entry name" value="Spore_Ger"/>
</dbReference>
<keyword evidence="2 3" id="KW-0472">Membrane</keyword>
<evidence type="ECO:0000256" key="1">
    <source>
        <dbReference type="ARBA" id="ARBA00005278"/>
    </source>
</evidence>
<evidence type="ECO:0000256" key="3">
    <source>
        <dbReference type="SAM" id="Phobius"/>
    </source>
</evidence>
<dbReference type="Proteomes" id="UP000271031">
    <property type="component" value="Unassembled WGS sequence"/>
</dbReference>
<accession>A0A3M8DR95</accession>
<organism evidence="4 5">
    <name type="scientific">Brevibacillus fluminis</name>
    <dbReference type="NCBI Taxonomy" id="511487"/>
    <lineage>
        <taxon>Bacteria</taxon>
        <taxon>Bacillati</taxon>
        <taxon>Bacillota</taxon>
        <taxon>Bacilli</taxon>
        <taxon>Bacillales</taxon>
        <taxon>Paenibacillaceae</taxon>
        <taxon>Brevibacillus</taxon>
    </lineage>
</organism>
<proteinExistence type="inferred from homology"/>
<dbReference type="GO" id="GO:0016020">
    <property type="term" value="C:membrane"/>
    <property type="evidence" value="ECO:0007669"/>
    <property type="project" value="InterPro"/>
</dbReference>
<protein>
    <submittedName>
        <fullName evidence="4">Spore germination protein</fullName>
    </submittedName>
</protein>
<dbReference type="Pfam" id="PF03323">
    <property type="entry name" value="GerA"/>
    <property type="match status" value="1"/>
</dbReference>
<dbReference type="InterPro" id="IPR050768">
    <property type="entry name" value="UPF0353/GerABKA_families"/>
</dbReference>
<dbReference type="PANTHER" id="PTHR22550">
    <property type="entry name" value="SPORE GERMINATION PROTEIN"/>
    <property type="match status" value="1"/>
</dbReference>
<keyword evidence="3" id="KW-1133">Transmembrane helix</keyword>
<dbReference type="EMBL" id="RHHQ01000008">
    <property type="protein sequence ID" value="RNB89999.1"/>
    <property type="molecule type" value="Genomic_DNA"/>
</dbReference>
<keyword evidence="5" id="KW-1185">Reference proteome</keyword>
<name>A0A3M8DR95_9BACL</name>
<gene>
    <name evidence="4" type="ORF">EDM56_09835</name>
</gene>
<feature type="transmembrane region" description="Helical" evidence="3">
    <location>
        <begin position="302"/>
        <end position="324"/>
    </location>
</feature>
<dbReference type="GO" id="GO:0009847">
    <property type="term" value="P:spore germination"/>
    <property type="evidence" value="ECO:0007669"/>
    <property type="project" value="InterPro"/>
</dbReference>
<comment type="caution">
    <text evidence="4">The sequence shown here is derived from an EMBL/GenBank/DDBJ whole genome shotgun (WGS) entry which is preliminary data.</text>
</comment>
<evidence type="ECO:0000313" key="5">
    <source>
        <dbReference type="Proteomes" id="UP000271031"/>
    </source>
</evidence>
<evidence type="ECO:0000256" key="2">
    <source>
        <dbReference type="ARBA" id="ARBA00023136"/>
    </source>
</evidence>
<dbReference type="OrthoDB" id="1726708at2"/>
<keyword evidence="3" id="KW-0812">Transmembrane</keyword>
<reference evidence="4 5" key="1">
    <citation type="submission" date="2018-10" db="EMBL/GenBank/DDBJ databases">
        <title>Phylogenomics of Brevibacillus.</title>
        <authorList>
            <person name="Dunlap C."/>
        </authorList>
    </citation>
    <scope>NUCLEOTIDE SEQUENCE [LARGE SCALE GENOMIC DNA]</scope>
    <source>
        <strain evidence="4 5">JCM 15716</strain>
    </source>
</reference>
<comment type="similarity">
    <text evidence="1">Belongs to the GerABKA family.</text>
</comment>
<feature type="transmembrane region" description="Helical" evidence="3">
    <location>
        <begin position="425"/>
        <end position="448"/>
    </location>
</feature>
<sequence>MYALSSETSLTSSLPANIELIMGVIGHSGDIVLRELCILHSPCNAALVYIHGIVDTDLINDYVLSPLMHGKIEVAEHGDYGDKIDYARLKNIVASSVIGLCEVKEVSLLEVCIENILSGKTVLLIDGIEGCMVLGTSGGKSRNIEEPVTESVVRGSREGFVEDIGTNLAIVRKLVKNPNLTVLFYRVGRETRRELAVVYLKNIANDTLVEEVMRRIEQIDIDDAPESGSIEQLIEDNPWSPFPQLQNTERPDKVVAALLEGRIGIILDGTPFTLLAPVTFPMLLQAPEDYYERWLVGSLIRILRYLLVFMGLFLPSLYIALVSYHQGLIPSKLAISITSSREGVPFPTIIEALLMEVTIEILREAGIRLPKPIGQAVGIVGGLVIGQSAVTAGIVSPIMVIVVSVTAISSFALPNYSGGISLRILRFGMMLAASILGLYGIVLAFLLICCHVVRLKSFGVNYAGAFVHTHVSDLKDTFIRFPLFLMKQRPKIFRPKDKRRM</sequence>
<dbReference type="PANTHER" id="PTHR22550:SF5">
    <property type="entry name" value="LEUCINE ZIPPER PROTEIN 4"/>
    <property type="match status" value="1"/>
</dbReference>